<dbReference type="InterPro" id="IPR051629">
    <property type="entry name" value="Sulfite_efflux_TDT"/>
</dbReference>
<keyword evidence="4" id="KW-1003">Cell membrane</keyword>
<dbReference type="AlphaFoldDB" id="A0A1Y2J2N7"/>
<dbReference type="InterPro" id="IPR004695">
    <property type="entry name" value="SLAC1/Mae1/Ssu1/TehA"/>
</dbReference>
<evidence type="ECO:0000256" key="1">
    <source>
        <dbReference type="ARBA" id="ARBA00004651"/>
    </source>
</evidence>
<feature type="transmembrane region" description="Helical" evidence="8">
    <location>
        <begin position="12"/>
        <end position="31"/>
    </location>
</feature>
<evidence type="ECO:0000256" key="3">
    <source>
        <dbReference type="ARBA" id="ARBA00022448"/>
    </source>
</evidence>
<dbReference type="GO" id="GO:0000319">
    <property type="term" value="F:sulfite transmembrane transporter activity"/>
    <property type="evidence" value="ECO:0007669"/>
    <property type="project" value="TreeGrafter"/>
</dbReference>
<sequence length="432" mass="48237">MERKSLKDCIRHFTPAWFAAIMGTGSISILFNNSPYAQDSPVIKAFTFIFFFLNLALFVIFNLLTIARYVIFPDIWSLMIHHPVQSLFVGTYPMGLSTLLNIAVGFLYQRYHFGGRGFLYAMWGLWWFDVFLSIACAFELVHIMKTRHEHSLNRMTANWLLPVVTLIVISSTGGILAPALVPIHPGHALLTLTVSLVLVSMGVGLAMMILTMYLLRLIIHGVPQNANVLSVFIPLGPMGQGGFSILLLGQGFRQVLPLNYGESHVLRQVNVGDIIAVISLVTALVLWSLATMWMIYAILAVIEVIPRTRIPFKQTFWGLIFPNGVYANLTIQLYRTVDSPFFRVWGAIYAIATLILWAMVFTRTLSLVHNGAIFESPCLEDFDMSRGTQKRTVSAEINVHASSMNGSMVTDLVSSHIPASPGLEHTRDCLEE</sequence>
<keyword evidence="3" id="KW-0813">Transport</keyword>
<evidence type="ECO:0000256" key="8">
    <source>
        <dbReference type="SAM" id="Phobius"/>
    </source>
</evidence>
<feature type="transmembrane region" description="Helical" evidence="8">
    <location>
        <begin position="87"/>
        <end position="108"/>
    </location>
</feature>
<evidence type="ECO:0000256" key="6">
    <source>
        <dbReference type="ARBA" id="ARBA00022989"/>
    </source>
</evidence>
<evidence type="ECO:0000313" key="9">
    <source>
        <dbReference type="EMBL" id="OSD06721.1"/>
    </source>
</evidence>
<keyword evidence="5 8" id="KW-0812">Transmembrane</keyword>
<evidence type="ECO:0000256" key="4">
    <source>
        <dbReference type="ARBA" id="ARBA00022475"/>
    </source>
</evidence>
<evidence type="ECO:0008006" key="11">
    <source>
        <dbReference type="Google" id="ProtNLM"/>
    </source>
</evidence>
<keyword evidence="7 8" id="KW-0472">Membrane</keyword>
<dbReference type="Proteomes" id="UP000193067">
    <property type="component" value="Unassembled WGS sequence"/>
</dbReference>
<feature type="transmembrane region" description="Helical" evidence="8">
    <location>
        <begin position="120"/>
        <end position="138"/>
    </location>
</feature>
<dbReference type="OrthoDB" id="1099at2759"/>
<name>A0A1Y2J2N7_TRAC3</name>
<dbReference type="PANTHER" id="PTHR31686:SF1">
    <property type="entry name" value="SULFITE EFFLUX PUMP SSU1"/>
    <property type="match status" value="1"/>
</dbReference>
<evidence type="ECO:0000256" key="5">
    <source>
        <dbReference type="ARBA" id="ARBA00022692"/>
    </source>
</evidence>
<evidence type="ECO:0000313" key="10">
    <source>
        <dbReference type="Proteomes" id="UP000193067"/>
    </source>
</evidence>
<dbReference type="PANTHER" id="PTHR31686">
    <property type="match status" value="1"/>
</dbReference>
<keyword evidence="6 8" id="KW-1133">Transmembrane helix</keyword>
<feature type="transmembrane region" description="Helical" evidence="8">
    <location>
        <begin position="187"/>
        <end position="215"/>
    </location>
</feature>
<feature type="transmembrane region" description="Helical" evidence="8">
    <location>
        <begin position="314"/>
        <end position="334"/>
    </location>
</feature>
<reference evidence="9 10" key="1">
    <citation type="journal article" date="2015" name="Biotechnol. Biofuels">
        <title>Enhanced degradation of softwood versus hardwood by the white-rot fungus Pycnoporus coccineus.</title>
        <authorList>
            <person name="Couturier M."/>
            <person name="Navarro D."/>
            <person name="Chevret D."/>
            <person name="Henrissat B."/>
            <person name="Piumi F."/>
            <person name="Ruiz-Duenas F.J."/>
            <person name="Martinez A.T."/>
            <person name="Grigoriev I.V."/>
            <person name="Riley R."/>
            <person name="Lipzen A."/>
            <person name="Berrin J.G."/>
            <person name="Master E.R."/>
            <person name="Rosso M.N."/>
        </authorList>
    </citation>
    <scope>NUCLEOTIDE SEQUENCE [LARGE SCALE GENOMIC DNA]</scope>
    <source>
        <strain evidence="9 10">BRFM310</strain>
    </source>
</reference>
<comment type="similarity">
    <text evidence="2">Belongs to the tellurite-resistance/dicarboxylate transporter (TDT) family.</text>
</comment>
<feature type="transmembrane region" description="Helical" evidence="8">
    <location>
        <begin position="159"/>
        <end position="181"/>
    </location>
</feature>
<dbReference type="Gene3D" id="1.50.10.150">
    <property type="entry name" value="Voltage-dependent anion channel"/>
    <property type="match status" value="1"/>
</dbReference>
<feature type="transmembrane region" description="Helical" evidence="8">
    <location>
        <begin position="274"/>
        <end position="302"/>
    </location>
</feature>
<proteinExistence type="inferred from homology"/>
<organism evidence="9 10">
    <name type="scientific">Trametes coccinea (strain BRFM310)</name>
    <name type="common">Pycnoporus coccineus</name>
    <dbReference type="NCBI Taxonomy" id="1353009"/>
    <lineage>
        <taxon>Eukaryota</taxon>
        <taxon>Fungi</taxon>
        <taxon>Dikarya</taxon>
        <taxon>Basidiomycota</taxon>
        <taxon>Agaricomycotina</taxon>
        <taxon>Agaricomycetes</taxon>
        <taxon>Polyporales</taxon>
        <taxon>Polyporaceae</taxon>
        <taxon>Trametes</taxon>
    </lineage>
</organism>
<feature type="transmembrane region" description="Helical" evidence="8">
    <location>
        <begin position="340"/>
        <end position="360"/>
    </location>
</feature>
<dbReference type="EMBL" id="KZ084089">
    <property type="protein sequence ID" value="OSD06721.1"/>
    <property type="molecule type" value="Genomic_DNA"/>
</dbReference>
<dbReference type="InterPro" id="IPR038665">
    <property type="entry name" value="Voltage-dep_anion_channel_sf"/>
</dbReference>
<accession>A0A1Y2J2N7</accession>
<protein>
    <recommendedName>
        <fullName evidence="11">C4-dicarboxylate transporter/malic acid transport protein</fullName>
    </recommendedName>
</protein>
<comment type="subcellular location">
    <subcellularLocation>
        <location evidence="1">Cell membrane</location>
        <topology evidence="1">Multi-pass membrane protein</topology>
    </subcellularLocation>
</comment>
<dbReference type="GO" id="GO:0005886">
    <property type="term" value="C:plasma membrane"/>
    <property type="evidence" value="ECO:0007669"/>
    <property type="project" value="UniProtKB-SubCell"/>
</dbReference>
<keyword evidence="10" id="KW-1185">Reference proteome</keyword>
<feature type="transmembrane region" description="Helical" evidence="8">
    <location>
        <begin position="227"/>
        <end position="248"/>
    </location>
</feature>
<dbReference type="Pfam" id="PF03595">
    <property type="entry name" value="SLAC1"/>
    <property type="match status" value="1"/>
</dbReference>
<gene>
    <name evidence="9" type="ORF">PYCCODRAFT_1449564</name>
</gene>
<dbReference type="CDD" id="cd09318">
    <property type="entry name" value="TDT_SSU1"/>
    <property type="match status" value="1"/>
</dbReference>
<evidence type="ECO:0000256" key="7">
    <source>
        <dbReference type="ARBA" id="ARBA00023136"/>
    </source>
</evidence>
<feature type="transmembrane region" description="Helical" evidence="8">
    <location>
        <begin position="43"/>
        <end position="66"/>
    </location>
</feature>
<evidence type="ECO:0000256" key="2">
    <source>
        <dbReference type="ARBA" id="ARBA00008566"/>
    </source>
</evidence>